<dbReference type="AlphaFoldDB" id="A0A177MJD0"/>
<sequence>MKETRFCAFAMLFAGFANSGNAAVTTLDFNSVPLHPSNPVISVAKPYLEDGFKLTTLAGVSFQLSGGTIYAIMPSSPYWTGSVGLYSGVVTNHGSAFLLEKQDGGTFDLLSMDAASFWTISSGRQFSVYGYPQAGSFVSQSFLLDATTNTLETLYFNDSFKNLNKIIFSSTYAQVDNIKLGIASPISSVPLPGAAWMLMGGLGFISRRNIAKTLRRIR</sequence>
<gene>
    <name evidence="2" type="ORF">A1332_12895</name>
</gene>
<evidence type="ECO:0000313" key="3">
    <source>
        <dbReference type="Proteomes" id="UP000078090"/>
    </source>
</evidence>
<reference evidence="2 3" key="1">
    <citation type="submission" date="2016-03" db="EMBL/GenBank/DDBJ databases">
        <authorList>
            <person name="Ploux O."/>
        </authorList>
    </citation>
    <scope>NUCLEOTIDE SEQUENCE [LARGE SCALE GENOMIC DNA]</scope>
    <source>
        <strain evidence="2 3">R-45363</strain>
    </source>
</reference>
<evidence type="ECO:0008006" key="4">
    <source>
        <dbReference type="Google" id="ProtNLM"/>
    </source>
</evidence>
<evidence type="ECO:0000256" key="1">
    <source>
        <dbReference type="SAM" id="SignalP"/>
    </source>
</evidence>
<dbReference type="EMBL" id="LUUG01000064">
    <property type="protein sequence ID" value="OAI05453.1"/>
    <property type="molecule type" value="Genomic_DNA"/>
</dbReference>
<organism evidence="2 3">
    <name type="scientific">Methylomonas methanica</name>
    <dbReference type="NCBI Taxonomy" id="421"/>
    <lineage>
        <taxon>Bacteria</taxon>
        <taxon>Pseudomonadati</taxon>
        <taxon>Pseudomonadota</taxon>
        <taxon>Gammaproteobacteria</taxon>
        <taxon>Methylococcales</taxon>
        <taxon>Methylococcaceae</taxon>
        <taxon>Methylomonas</taxon>
    </lineage>
</organism>
<evidence type="ECO:0000313" key="2">
    <source>
        <dbReference type="EMBL" id="OAI05453.1"/>
    </source>
</evidence>
<accession>A0A177MJD0</accession>
<feature type="signal peptide" evidence="1">
    <location>
        <begin position="1"/>
        <end position="22"/>
    </location>
</feature>
<comment type="caution">
    <text evidence="2">The sequence shown here is derived from an EMBL/GenBank/DDBJ whole genome shotgun (WGS) entry which is preliminary data.</text>
</comment>
<protein>
    <recommendedName>
        <fullName evidence="4">Secreted protein</fullName>
    </recommendedName>
</protein>
<name>A0A177MJD0_METMH</name>
<dbReference type="RefSeq" id="WP_064008356.1">
    <property type="nucleotide sequence ID" value="NZ_LUUG01000064.1"/>
</dbReference>
<feature type="chain" id="PRO_5008068096" description="Secreted protein" evidence="1">
    <location>
        <begin position="23"/>
        <end position="218"/>
    </location>
</feature>
<dbReference type="Proteomes" id="UP000078090">
    <property type="component" value="Unassembled WGS sequence"/>
</dbReference>
<proteinExistence type="predicted"/>
<keyword evidence="1" id="KW-0732">Signal</keyword>